<keyword evidence="2" id="KW-1185">Reference proteome</keyword>
<proteinExistence type="predicted"/>
<evidence type="ECO:0000313" key="1">
    <source>
        <dbReference type="EMBL" id="ALA58973.1"/>
    </source>
</evidence>
<dbReference type="EMBL" id="CP011801">
    <property type="protein sequence ID" value="ALA58973.1"/>
    <property type="molecule type" value="Genomic_DNA"/>
</dbReference>
<sequence>MIVTQEDCDHALRRLDAPAAETGGASETVLSAIRVIDGDGTFRLTAPLPPSQRREVTVDLAPGALRVRSGPVSRWVPLPPDALVDQAVVQTSEEALTVSMPVRERRAKRHLIYVW</sequence>
<dbReference type="STRING" id="42253.NITMOv2_2560"/>
<dbReference type="SUPFAM" id="SSF49764">
    <property type="entry name" value="HSP20-like chaperones"/>
    <property type="match status" value="1"/>
</dbReference>
<dbReference type="PATRIC" id="fig|42253.5.peg.2525"/>
<evidence type="ECO:0008006" key="3">
    <source>
        <dbReference type="Google" id="ProtNLM"/>
    </source>
</evidence>
<organism evidence="1 2">
    <name type="scientific">Nitrospira moscoviensis</name>
    <dbReference type="NCBI Taxonomy" id="42253"/>
    <lineage>
        <taxon>Bacteria</taxon>
        <taxon>Pseudomonadati</taxon>
        <taxon>Nitrospirota</taxon>
        <taxon>Nitrospiria</taxon>
        <taxon>Nitrospirales</taxon>
        <taxon>Nitrospiraceae</taxon>
        <taxon>Nitrospira</taxon>
    </lineage>
</organism>
<dbReference type="AlphaFoldDB" id="A0A0K2GDF2"/>
<dbReference type="Proteomes" id="UP000069205">
    <property type="component" value="Chromosome"/>
</dbReference>
<evidence type="ECO:0000313" key="2">
    <source>
        <dbReference type="Proteomes" id="UP000069205"/>
    </source>
</evidence>
<dbReference type="InterPro" id="IPR008978">
    <property type="entry name" value="HSP20-like_chaperone"/>
</dbReference>
<protein>
    <recommendedName>
        <fullName evidence="3">ArsA HSP20-like domain-containing protein</fullName>
    </recommendedName>
</protein>
<dbReference type="KEGG" id="nmv:NITMOv2_2560"/>
<reference evidence="1 2" key="1">
    <citation type="journal article" date="2015" name="Proc. Natl. Acad. Sci. U.S.A.">
        <title>Expanded metabolic versatility of ubiquitous nitrite-oxidizing bacteria from the genus Nitrospira.</title>
        <authorList>
            <person name="Koch H."/>
            <person name="Lucker S."/>
            <person name="Albertsen M."/>
            <person name="Kitzinger K."/>
            <person name="Herbold C."/>
            <person name="Spieck E."/>
            <person name="Nielsen P.H."/>
            <person name="Wagner M."/>
            <person name="Daims H."/>
        </authorList>
    </citation>
    <scope>NUCLEOTIDE SEQUENCE [LARGE SCALE GENOMIC DNA]</scope>
    <source>
        <strain evidence="1 2">NSP M-1</strain>
    </source>
</reference>
<accession>A0A0K2GDF2</accession>
<gene>
    <name evidence="1" type="ORF">NITMOv2_2560</name>
</gene>
<dbReference type="RefSeq" id="WP_053380063.1">
    <property type="nucleotide sequence ID" value="NZ_CP011801.1"/>
</dbReference>
<name>A0A0K2GDF2_NITMO</name>